<evidence type="ECO:0000259" key="2">
    <source>
        <dbReference type="Pfam" id="PF13613"/>
    </source>
</evidence>
<gene>
    <name evidence="3" type="ORF">NFX46_13520</name>
</gene>
<feature type="compositionally biased region" description="Polar residues" evidence="1">
    <location>
        <begin position="183"/>
        <end position="202"/>
    </location>
</feature>
<evidence type="ECO:0000313" key="3">
    <source>
        <dbReference type="EMBL" id="USQ84719.1"/>
    </source>
</evidence>
<protein>
    <submittedName>
        <fullName evidence="3">Transposase family protein</fullName>
    </submittedName>
</protein>
<organism evidence="3 4">
    <name type="scientific">Streptomyces phaeoluteigriseus</name>
    <dbReference type="NCBI Taxonomy" id="114686"/>
    <lineage>
        <taxon>Bacteria</taxon>
        <taxon>Bacillati</taxon>
        <taxon>Actinomycetota</taxon>
        <taxon>Actinomycetes</taxon>
        <taxon>Kitasatosporales</taxon>
        <taxon>Streptomycetaceae</taxon>
        <taxon>Streptomyces</taxon>
        <taxon>Streptomyces aurantiacus group</taxon>
    </lineage>
</organism>
<accession>A0ABY4Z6N6</accession>
<sequence>MFEHVGRPLNAARERGGDGCVWGRPWRLPLAERVLLVAVYNRTNLTMRQLAPPSDISSATVCRVIQHLGPLLALEPVRASQDALERIWIVDGSRIPAHDRSVGTSSRNLRFSANVAADTRLVVAASGRCLVRRRMRRPGGTRAWPSSARASLRRACDRLLKNYKMLRDCQQHGDGLHHAVQGVASSTTSPWPRAQTPQQASRKPTHGVVYSAPANEVSVGGGRVQGVPLVDEVTACCQWGACCQWLHDHDVRPQRKGGVAPRRAAVPRVKSHPMICALASGLNVM</sequence>
<reference evidence="3" key="1">
    <citation type="submission" date="2022-06" db="EMBL/GenBank/DDBJ databases">
        <title>Complete genome sequence of soil microorganisms Streptomyces sp. Qhu-M197 isolated from Alpine meadows habitats on the Tibetan Plateau.</title>
        <authorList>
            <person name="Zhang B."/>
            <person name="Xiang X."/>
            <person name="Fan J."/>
        </authorList>
    </citation>
    <scope>NUCLEOTIDE SEQUENCE</scope>
    <source>
        <strain evidence="3">Qhu-M197</strain>
    </source>
</reference>
<evidence type="ECO:0000313" key="4">
    <source>
        <dbReference type="Proteomes" id="UP001056374"/>
    </source>
</evidence>
<feature type="domain" description="Transposase Helix-turn-helix" evidence="2">
    <location>
        <begin position="26"/>
        <end position="74"/>
    </location>
</feature>
<feature type="region of interest" description="Disordered" evidence="1">
    <location>
        <begin position="182"/>
        <end position="206"/>
    </location>
</feature>
<dbReference type="InterPro" id="IPR027805">
    <property type="entry name" value="Transposase_HTH_dom"/>
</dbReference>
<keyword evidence="4" id="KW-1185">Reference proteome</keyword>
<dbReference type="EMBL" id="CP099468">
    <property type="protein sequence ID" value="USQ84719.1"/>
    <property type="molecule type" value="Genomic_DNA"/>
</dbReference>
<name>A0ABY4Z6N6_9ACTN</name>
<dbReference type="Pfam" id="PF13613">
    <property type="entry name" value="HTH_Tnp_4"/>
    <property type="match status" value="1"/>
</dbReference>
<proteinExistence type="predicted"/>
<evidence type="ECO:0000256" key="1">
    <source>
        <dbReference type="SAM" id="MobiDB-lite"/>
    </source>
</evidence>
<dbReference type="Proteomes" id="UP001056374">
    <property type="component" value="Chromosome"/>
</dbReference>